<reference evidence="2" key="1">
    <citation type="submission" date="2013-03" db="EMBL/GenBank/DDBJ databases">
        <title>Draft genome sequence of the hydrogen-ethanol-producing anaerobic alkalithermophilic Caloramator celere.</title>
        <authorList>
            <person name="Ciranna A."/>
            <person name="Larjo A."/>
            <person name="Kivisto A."/>
            <person name="Santala V."/>
            <person name="Roos C."/>
            <person name="Karp M."/>
        </authorList>
    </citation>
    <scope>NUCLEOTIDE SEQUENCE [LARGE SCALE GENOMIC DNA]</scope>
    <source>
        <strain evidence="2">DSM 8682</strain>
    </source>
</reference>
<dbReference type="EMBL" id="CAVN010000092">
    <property type="protein sequence ID" value="CDF57961.1"/>
    <property type="molecule type" value="Genomic_DNA"/>
</dbReference>
<evidence type="ECO:0000259" key="1">
    <source>
        <dbReference type="Pfam" id="PF05239"/>
    </source>
</evidence>
<sequence>MSKRLSELMELEIIDVSEGSKFGTIADCDIVFNRLSGEIESLITTPNFSFFSFKNKDYIELPWNKRINVFKKTILFDLKTKF</sequence>
<dbReference type="NCBIfam" id="TIGR02888">
    <property type="entry name" value="spore_YlmC_YmxH"/>
    <property type="match status" value="1"/>
</dbReference>
<dbReference type="InterPro" id="IPR014238">
    <property type="entry name" value="Spore_YlmC/YmxH"/>
</dbReference>
<dbReference type="AlphaFoldDB" id="R7RRH8"/>
<gene>
    <name evidence="2" type="ORF">TCEL_01875</name>
</gene>
<evidence type="ECO:0000313" key="2">
    <source>
        <dbReference type="EMBL" id="CDF57961.1"/>
    </source>
</evidence>
<dbReference type="InterPro" id="IPR027275">
    <property type="entry name" value="PRC-brl_dom"/>
</dbReference>
<dbReference type="Pfam" id="PF05239">
    <property type="entry name" value="PRC"/>
    <property type="match status" value="1"/>
</dbReference>
<protein>
    <recommendedName>
        <fullName evidence="1">PRC-barrel domain-containing protein</fullName>
    </recommendedName>
</protein>
<evidence type="ECO:0000313" key="3">
    <source>
        <dbReference type="Proteomes" id="UP000014923"/>
    </source>
</evidence>
<dbReference type="Gene3D" id="2.30.30.240">
    <property type="entry name" value="PRC-barrel domain"/>
    <property type="match status" value="1"/>
</dbReference>
<dbReference type="RefSeq" id="WP_018661596.1">
    <property type="nucleotide sequence ID" value="NZ_HF952018.1"/>
</dbReference>
<keyword evidence="3" id="KW-1185">Reference proteome</keyword>
<feature type="domain" description="PRC-barrel" evidence="1">
    <location>
        <begin position="4"/>
        <end position="77"/>
    </location>
</feature>
<proteinExistence type="predicted"/>
<organism evidence="2 3">
    <name type="scientific">Thermobrachium celere DSM 8682</name>
    <dbReference type="NCBI Taxonomy" id="941824"/>
    <lineage>
        <taxon>Bacteria</taxon>
        <taxon>Bacillati</taxon>
        <taxon>Bacillota</taxon>
        <taxon>Clostridia</taxon>
        <taxon>Eubacteriales</taxon>
        <taxon>Clostridiaceae</taxon>
        <taxon>Thermobrachium</taxon>
    </lineage>
</organism>
<accession>R7RRH8</accession>
<name>R7RRH8_9CLOT</name>
<dbReference type="eggNOG" id="ENOG5033ZI9">
    <property type="taxonomic scope" value="Bacteria"/>
</dbReference>
<comment type="caution">
    <text evidence="2">The sequence shown here is derived from an EMBL/GenBank/DDBJ whole genome shotgun (WGS) entry which is preliminary data.</text>
</comment>
<dbReference type="InterPro" id="IPR011033">
    <property type="entry name" value="PRC_barrel-like_sf"/>
</dbReference>
<dbReference type="SUPFAM" id="SSF50346">
    <property type="entry name" value="PRC-barrel domain"/>
    <property type="match status" value="1"/>
</dbReference>
<dbReference type="HOGENOM" id="CLU_161336_1_0_9"/>
<dbReference type="OrthoDB" id="6024937at2"/>
<dbReference type="Proteomes" id="UP000014923">
    <property type="component" value="Unassembled WGS sequence"/>
</dbReference>